<dbReference type="CDD" id="cd01173">
    <property type="entry name" value="pyridoxal_pyridoxamine_kinase"/>
    <property type="match status" value="1"/>
</dbReference>
<name>A0A3E3I566_9FIRM</name>
<evidence type="ECO:0000313" key="9">
    <source>
        <dbReference type="Proteomes" id="UP000260812"/>
    </source>
</evidence>
<feature type="domain" description="Pyridoxamine kinase/Phosphomethylpyrimidine kinase" evidence="7">
    <location>
        <begin position="121"/>
        <end position="289"/>
    </location>
</feature>
<evidence type="ECO:0000256" key="1">
    <source>
        <dbReference type="ARBA" id="ARBA00012104"/>
    </source>
</evidence>
<dbReference type="GO" id="GO:0008972">
    <property type="term" value="F:phosphomethylpyrimidine kinase activity"/>
    <property type="evidence" value="ECO:0007669"/>
    <property type="project" value="TreeGrafter"/>
</dbReference>
<dbReference type="Proteomes" id="UP000260812">
    <property type="component" value="Unassembled WGS sequence"/>
</dbReference>
<keyword evidence="9" id="KW-1185">Reference proteome</keyword>
<evidence type="ECO:0000256" key="4">
    <source>
        <dbReference type="ARBA" id="ARBA00022777"/>
    </source>
</evidence>
<proteinExistence type="predicted"/>
<dbReference type="SUPFAM" id="SSF53613">
    <property type="entry name" value="Ribokinase-like"/>
    <property type="match status" value="1"/>
</dbReference>
<comment type="caution">
    <text evidence="8">The sequence shown here is derived from an EMBL/GenBank/DDBJ whole genome shotgun (WGS) entry which is preliminary data.</text>
</comment>
<dbReference type="EMBL" id="QVLV01000007">
    <property type="protein sequence ID" value="RGE60409.1"/>
    <property type="molecule type" value="Genomic_DNA"/>
</dbReference>
<evidence type="ECO:0000256" key="6">
    <source>
        <dbReference type="ARBA" id="ARBA00022977"/>
    </source>
</evidence>
<dbReference type="InterPro" id="IPR004625">
    <property type="entry name" value="PyrdxlKinase"/>
</dbReference>
<keyword evidence="3" id="KW-0547">Nucleotide-binding</keyword>
<dbReference type="Pfam" id="PF08543">
    <property type="entry name" value="Phos_pyr_kin"/>
    <property type="match status" value="1"/>
</dbReference>
<dbReference type="PANTHER" id="PTHR20858:SF17">
    <property type="entry name" value="HYDROXYMETHYLPYRIMIDINE_PHOSPHOMETHYLPYRIMIDINE KINASE THI20-RELATED"/>
    <property type="match status" value="1"/>
</dbReference>
<sequence length="328" mass="35470">MTVQNMTEQARISCGIPKKIAMINDIAGYGRCSTTVSLPIISAMGVQVCPVPTSVFSNHTGFPVHFMHDCTPILPQYLEKWQELELTFDGIYCGFLGSVEQIGIVRDFLVSQIEIQESKALSARPAVILDPVMGDHGKAYRTVTPEHCAQMKELLSLADIITPNITEACLLADTPYRESGWTVEELTALADRLHAMGPDRIVITGMQEQEDFINFISCYSGAATADENAAKAGRLHSCCRMHAAGESRPGTGDIFASIIAADAVNGVPFPASVEKAAAFVRTCTKASSELHIPQPQGVCFENFLYLLTPPACQNLLKPPAQHDGACPN</sequence>
<dbReference type="EC" id="2.7.1.35" evidence="1"/>
<protein>
    <recommendedName>
        <fullName evidence="1">pyridoxal kinase</fullName>
        <ecNumber evidence="1">2.7.1.35</ecNumber>
    </recommendedName>
</protein>
<dbReference type="InterPro" id="IPR013749">
    <property type="entry name" value="PM/HMP-P_kinase-1"/>
</dbReference>
<evidence type="ECO:0000256" key="2">
    <source>
        <dbReference type="ARBA" id="ARBA00022679"/>
    </source>
</evidence>
<dbReference type="Gene3D" id="3.40.1190.20">
    <property type="match status" value="1"/>
</dbReference>
<reference evidence="8" key="1">
    <citation type="submission" date="2018-08" db="EMBL/GenBank/DDBJ databases">
        <title>A genome reference for cultivated species of the human gut microbiota.</title>
        <authorList>
            <person name="Zou Y."/>
            <person name="Xue W."/>
            <person name="Luo G."/>
        </authorList>
    </citation>
    <scope>NUCLEOTIDE SEQUENCE [LARGE SCALE GENOMIC DNA]</scope>
    <source>
        <strain evidence="8">TF05-5AC</strain>
    </source>
</reference>
<dbReference type="RefSeq" id="WP_117544719.1">
    <property type="nucleotide sequence ID" value="NZ_JBKUNB010000012.1"/>
</dbReference>
<dbReference type="GO" id="GO:0008478">
    <property type="term" value="F:pyridoxal kinase activity"/>
    <property type="evidence" value="ECO:0007669"/>
    <property type="project" value="UniProtKB-EC"/>
</dbReference>
<evidence type="ECO:0000256" key="5">
    <source>
        <dbReference type="ARBA" id="ARBA00022840"/>
    </source>
</evidence>
<keyword evidence="6" id="KW-0784">Thiamine biosynthesis</keyword>
<dbReference type="InterPro" id="IPR029056">
    <property type="entry name" value="Ribokinase-like"/>
</dbReference>
<dbReference type="PANTHER" id="PTHR20858">
    <property type="entry name" value="PHOSPHOMETHYLPYRIMIDINE KINASE"/>
    <property type="match status" value="1"/>
</dbReference>
<evidence type="ECO:0000256" key="3">
    <source>
        <dbReference type="ARBA" id="ARBA00022741"/>
    </source>
</evidence>
<keyword evidence="2 8" id="KW-0808">Transferase</keyword>
<dbReference type="GO" id="GO:0005829">
    <property type="term" value="C:cytosol"/>
    <property type="evidence" value="ECO:0007669"/>
    <property type="project" value="TreeGrafter"/>
</dbReference>
<dbReference type="GO" id="GO:0009443">
    <property type="term" value="P:pyridoxal 5'-phosphate salvage"/>
    <property type="evidence" value="ECO:0007669"/>
    <property type="project" value="InterPro"/>
</dbReference>
<accession>A0A3E3I566</accession>
<keyword evidence="4 8" id="KW-0418">Kinase</keyword>
<dbReference type="GeneID" id="97987698"/>
<dbReference type="GO" id="GO:0008902">
    <property type="term" value="F:hydroxymethylpyrimidine kinase activity"/>
    <property type="evidence" value="ECO:0007669"/>
    <property type="project" value="TreeGrafter"/>
</dbReference>
<dbReference type="AlphaFoldDB" id="A0A3E3I566"/>
<dbReference type="GO" id="GO:0009228">
    <property type="term" value="P:thiamine biosynthetic process"/>
    <property type="evidence" value="ECO:0007669"/>
    <property type="project" value="UniProtKB-KW"/>
</dbReference>
<organism evidence="8 9">
    <name type="scientific">Eisenbergiella massiliensis</name>
    <dbReference type="NCBI Taxonomy" id="1720294"/>
    <lineage>
        <taxon>Bacteria</taxon>
        <taxon>Bacillati</taxon>
        <taxon>Bacillota</taxon>
        <taxon>Clostridia</taxon>
        <taxon>Lachnospirales</taxon>
        <taxon>Lachnospiraceae</taxon>
        <taxon>Eisenbergiella</taxon>
    </lineage>
</organism>
<dbReference type="NCBIfam" id="NF005491">
    <property type="entry name" value="PRK07105.1"/>
    <property type="match status" value="1"/>
</dbReference>
<keyword evidence="5" id="KW-0067">ATP-binding</keyword>
<gene>
    <name evidence="8" type="ORF">DXC51_12630</name>
</gene>
<evidence type="ECO:0000313" key="8">
    <source>
        <dbReference type="EMBL" id="RGE60409.1"/>
    </source>
</evidence>
<evidence type="ECO:0000259" key="7">
    <source>
        <dbReference type="Pfam" id="PF08543"/>
    </source>
</evidence>
<dbReference type="GO" id="GO:0005524">
    <property type="term" value="F:ATP binding"/>
    <property type="evidence" value="ECO:0007669"/>
    <property type="project" value="UniProtKB-KW"/>
</dbReference>